<dbReference type="OrthoDB" id="981600at2"/>
<dbReference type="EMBL" id="FOVL01000012">
    <property type="protein sequence ID" value="SFN68467.1"/>
    <property type="molecule type" value="Genomic_DNA"/>
</dbReference>
<dbReference type="RefSeq" id="WP_093409394.1">
    <property type="nucleotide sequence ID" value="NZ_FOVL01000012.1"/>
</dbReference>
<protein>
    <recommendedName>
        <fullName evidence="4">Lipoprotein</fullName>
    </recommendedName>
</protein>
<organism evidence="2 3">
    <name type="scientific">Salegentibacter flavus</name>
    <dbReference type="NCBI Taxonomy" id="287099"/>
    <lineage>
        <taxon>Bacteria</taxon>
        <taxon>Pseudomonadati</taxon>
        <taxon>Bacteroidota</taxon>
        <taxon>Flavobacteriia</taxon>
        <taxon>Flavobacteriales</taxon>
        <taxon>Flavobacteriaceae</taxon>
        <taxon>Salegentibacter</taxon>
    </lineage>
</organism>
<name>A0A1I5B197_9FLAO</name>
<feature type="signal peptide" evidence="1">
    <location>
        <begin position="1"/>
        <end position="19"/>
    </location>
</feature>
<dbReference type="AlphaFoldDB" id="A0A1I5B197"/>
<evidence type="ECO:0008006" key="4">
    <source>
        <dbReference type="Google" id="ProtNLM"/>
    </source>
</evidence>
<gene>
    <name evidence="2" type="ORF">SAMN05660413_02155</name>
</gene>
<evidence type="ECO:0000313" key="3">
    <source>
        <dbReference type="Proteomes" id="UP000199153"/>
    </source>
</evidence>
<evidence type="ECO:0000256" key="1">
    <source>
        <dbReference type="SAM" id="SignalP"/>
    </source>
</evidence>
<sequence length="120" mass="13884">MKNIFYFFSILLLVSCASTDTSVNNDYRTVQERVVAVKTEGNSTIISSGRLDAWYKINTFLNEGMIYEMTMEIPRVVTDPIIIPAKVLSFTPDDYLQRDLFGRYITKYHELKTAQKDPEK</sequence>
<feature type="chain" id="PRO_5011487733" description="Lipoprotein" evidence="1">
    <location>
        <begin position="20"/>
        <end position="120"/>
    </location>
</feature>
<reference evidence="2 3" key="1">
    <citation type="submission" date="2016-10" db="EMBL/GenBank/DDBJ databases">
        <authorList>
            <person name="de Groot N.N."/>
        </authorList>
    </citation>
    <scope>NUCLEOTIDE SEQUENCE [LARGE SCALE GENOMIC DNA]</scope>
    <source>
        <strain evidence="2 3">DSM 17794</strain>
    </source>
</reference>
<keyword evidence="1" id="KW-0732">Signal</keyword>
<accession>A0A1I5B197</accession>
<dbReference type="PROSITE" id="PS51257">
    <property type="entry name" value="PROKAR_LIPOPROTEIN"/>
    <property type="match status" value="1"/>
</dbReference>
<keyword evidence="3" id="KW-1185">Reference proteome</keyword>
<evidence type="ECO:0000313" key="2">
    <source>
        <dbReference type="EMBL" id="SFN68467.1"/>
    </source>
</evidence>
<dbReference type="Proteomes" id="UP000199153">
    <property type="component" value="Unassembled WGS sequence"/>
</dbReference>
<proteinExistence type="predicted"/>